<proteinExistence type="predicted"/>
<dbReference type="EMBL" id="JAFIQS010000002">
    <property type="protein sequence ID" value="KAG5173291.1"/>
    <property type="molecule type" value="Genomic_DNA"/>
</dbReference>
<reference evidence="1" key="1">
    <citation type="submission" date="2021-02" db="EMBL/GenBank/DDBJ databases">
        <title>Psilocybe cubensis genome.</title>
        <authorList>
            <person name="Mckernan K.J."/>
            <person name="Crawford S."/>
            <person name="Trippe A."/>
            <person name="Kane L.T."/>
            <person name="Mclaughlin S."/>
        </authorList>
    </citation>
    <scope>NUCLEOTIDE SEQUENCE [LARGE SCALE GENOMIC DNA]</scope>
    <source>
        <strain evidence="1">MGC-MH-2018</strain>
    </source>
</reference>
<accession>A0A8H7Y467</accession>
<organism evidence="1">
    <name type="scientific">Psilocybe cubensis</name>
    <name type="common">Psychedelic mushroom</name>
    <name type="synonym">Stropharia cubensis</name>
    <dbReference type="NCBI Taxonomy" id="181762"/>
    <lineage>
        <taxon>Eukaryota</taxon>
        <taxon>Fungi</taxon>
        <taxon>Dikarya</taxon>
        <taxon>Basidiomycota</taxon>
        <taxon>Agaricomycotina</taxon>
        <taxon>Agaricomycetes</taxon>
        <taxon>Agaricomycetidae</taxon>
        <taxon>Agaricales</taxon>
        <taxon>Agaricineae</taxon>
        <taxon>Strophariaceae</taxon>
        <taxon>Psilocybe</taxon>
    </lineage>
</organism>
<comment type="caution">
    <text evidence="1">The sequence shown here is derived from an EMBL/GenBank/DDBJ whole genome shotgun (WGS) entry which is preliminary data.</text>
</comment>
<dbReference type="AlphaFoldDB" id="A0A8H7Y467"/>
<evidence type="ECO:0000313" key="1">
    <source>
        <dbReference type="EMBL" id="KAG5173291.1"/>
    </source>
</evidence>
<gene>
    <name evidence="1" type="ORF">JR316_002801</name>
</gene>
<name>A0A8H7Y467_PSICU</name>
<sequence>MEAIFDNKANVLDAKIRTAHDNSVIYSISTDQTTWSKTYTYVRDMNPAGREDPIVVGIINWDKKTFEVNGHRKTLKEIRRKPRRFSLRSKLWKWSEDREEYAIVHREEGWQAMSTSKNQVEATLAVPYRPQLFGKLKPIVINLSRSALAKDEVFLILAFIYLEYRRQEKTNSSGGW</sequence>
<protein>
    <submittedName>
        <fullName evidence="1">Uncharacterized protein</fullName>
    </submittedName>
</protein>